<keyword evidence="2" id="KW-1185">Reference proteome</keyword>
<dbReference type="EMBL" id="JMIY01000004">
    <property type="protein sequence ID" value="KCZ71878.1"/>
    <property type="molecule type" value="Genomic_DNA"/>
</dbReference>
<name>A0A062V5M3_9EURY</name>
<reference evidence="1 2" key="1">
    <citation type="journal article" date="2013" name="Nature">
        <title>Anaerobic oxidation of methane coupled to nitrate reduction in a novel archaeal lineage.</title>
        <authorList>
            <person name="Haroon M.F."/>
            <person name="Hu S."/>
            <person name="Shi Y."/>
            <person name="Imelfort M."/>
            <person name="Keller J."/>
            <person name="Hugenholtz P."/>
            <person name="Yuan Z."/>
            <person name="Tyson G.W."/>
        </authorList>
    </citation>
    <scope>NUCLEOTIDE SEQUENCE [LARGE SCALE GENOMIC DNA]</scope>
    <source>
        <strain evidence="1 2">ANME-2d</strain>
    </source>
</reference>
<evidence type="ECO:0000313" key="2">
    <source>
        <dbReference type="Proteomes" id="UP000027153"/>
    </source>
</evidence>
<sequence>MVPDIKTDKRINLWFSSSAAYSKLTAKNAKDAKEFAATLCVLCALV</sequence>
<dbReference type="AlphaFoldDB" id="A0A062V5M3"/>
<accession>A0A062V5M3</accession>
<organism evidence="1 2">
    <name type="scientific">Candidatus Methanoperedens nitratireducens</name>
    <dbReference type="NCBI Taxonomy" id="1392998"/>
    <lineage>
        <taxon>Archaea</taxon>
        <taxon>Methanobacteriati</taxon>
        <taxon>Methanobacteriota</taxon>
        <taxon>Stenosarchaea group</taxon>
        <taxon>Methanomicrobia</taxon>
        <taxon>Methanosarcinales</taxon>
        <taxon>ANME-2 cluster</taxon>
        <taxon>Candidatus Methanoperedentaceae</taxon>
        <taxon>Candidatus Methanoperedens</taxon>
    </lineage>
</organism>
<proteinExistence type="predicted"/>
<gene>
    <name evidence="1" type="ORF">ANME2D_01934</name>
</gene>
<protein>
    <submittedName>
        <fullName evidence="1">Uncharacterized protein</fullName>
    </submittedName>
</protein>
<dbReference type="Proteomes" id="UP000027153">
    <property type="component" value="Unassembled WGS sequence"/>
</dbReference>
<evidence type="ECO:0000313" key="1">
    <source>
        <dbReference type="EMBL" id="KCZ71878.1"/>
    </source>
</evidence>
<comment type="caution">
    <text evidence="1">The sequence shown here is derived from an EMBL/GenBank/DDBJ whole genome shotgun (WGS) entry which is preliminary data.</text>
</comment>